<accession>A0ABV4QGS9</accession>
<dbReference type="PANTHER" id="PTHR43802:SF1">
    <property type="entry name" value="IP11341P-RELATED"/>
    <property type="match status" value="1"/>
</dbReference>
<comment type="caution">
    <text evidence="2">The sequence shown here is derived from an EMBL/GenBank/DDBJ whole genome shotgun (WGS) entry which is preliminary data.</text>
</comment>
<proteinExistence type="inferred from homology"/>
<dbReference type="Proteomes" id="UP001569963">
    <property type="component" value="Unassembled WGS sequence"/>
</dbReference>
<comment type="similarity">
    <text evidence="1">Belongs to the enoyl-CoA hydratase/isomerase family.</text>
</comment>
<dbReference type="InterPro" id="IPR029045">
    <property type="entry name" value="ClpP/crotonase-like_dom_sf"/>
</dbReference>
<dbReference type="InterPro" id="IPR001753">
    <property type="entry name" value="Enoyl-CoA_hydra/iso"/>
</dbReference>
<name>A0ABV4QGS9_9ACTN</name>
<dbReference type="RefSeq" id="WP_371952047.1">
    <property type="nucleotide sequence ID" value="NZ_JAXCEI010000010.1"/>
</dbReference>
<dbReference type="CDD" id="cd06558">
    <property type="entry name" value="crotonase-like"/>
    <property type="match status" value="1"/>
</dbReference>
<evidence type="ECO:0000256" key="1">
    <source>
        <dbReference type="ARBA" id="ARBA00005254"/>
    </source>
</evidence>
<gene>
    <name evidence="2" type="ORF">SM611_23420</name>
</gene>
<dbReference type="Pfam" id="PF00378">
    <property type="entry name" value="ECH_1"/>
    <property type="match status" value="1"/>
</dbReference>
<protein>
    <submittedName>
        <fullName evidence="2">Enoyl-CoA hydratase/isomerase family protein</fullName>
    </submittedName>
</protein>
<dbReference type="SUPFAM" id="SSF52096">
    <property type="entry name" value="ClpP/crotonase"/>
    <property type="match status" value="1"/>
</dbReference>
<keyword evidence="3" id="KW-1185">Reference proteome</keyword>
<reference evidence="2 3" key="1">
    <citation type="submission" date="2023-11" db="EMBL/GenBank/DDBJ databases">
        <title>Actinomadura monticuli sp. nov., isolated from volcanic ash.</title>
        <authorList>
            <person name="Lee S.D."/>
            <person name="Yang H."/>
            <person name="Kim I.S."/>
        </authorList>
    </citation>
    <scope>NUCLEOTIDE SEQUENCE [LARGE SCALE GENOMIC DNA]</scope>
    <source>
        <strain evidence="2 3">DLS-62</strain>
    </source>
</reference>
<dbReference type="PANTHER" id="PTHR43802">
    <property type="entry name" value="ENOYL-COA HYDRATASE"/>
    <property type="match status" value="1"/>
</dbReference>
<dbReference type="EMBL" id="JAXCEI010000010">
    <property type="protein sequence ID" value="MFA1541891.1"/>
    <property type="molecule type" value="Genomic_DNA"/>
</dbReference>
<dbReference type="Gene3D" id="3.90.226.10">
    <property type="entry name" value="2-enoyl-CoA Hydratase, Chain A, domain 1"/>
    <property type="match status" value="1"/>
</dbReference>
<sequence length="255" mass="27601">MAYATLDVSRDGPVLLVVMNRPEVLNAYDRRMVRELREVWRAFRDDDGLRAAVLTGAGDRSFSTGLDVDDALAGDVASPSLDEDGRVAITSRDLRVFKPVVVAVNGYCCAGGWHFVNDGDIILCSDGATFFDTHIDVGLANPVEAVGLLSRLPLTEVLRMVSSGRAYRLGAERARELGLVTEVVSRDGLVPRALEIAHVVARHRSDLLADSLETVWTAVQEQRARAEALGLALLMRAPDRDLLAFRDAPPGGAVP</sequence>
<evidence type="ECO:0000313" key="2">
    <source>
        <dbReference type="EMBL" id="MFA1541891.1"/>
    </source>
</evidence>
<organism evidence="2 3">
    <name type="scientific">Actinomadura monticuli</name>
    <dbReference type="NCBI Taxonomy" id="3097367"/>
    <lineage>
        <taxon>Bacteria</taxon>
        <taxon>Bacillati</taxon>
        <taxon>Actinomycetota</taxon>
        <taxon>Actinomycetes</taxon>
        <taxon>Streptosporangiales</taxon>
        <taxon>Thermomonosporaceae</taxon>
        <taxon>Actinomadura</taxon>
    </lineage>
</organism>
<evidence type="ECO:0000313" key="3">
    <source>
        <dbReference type="Proteomes" id="UP001569963"/>
    </source>
</evidence>